<dbReference type="Proteomes" id="UP000678228">
    <property type="component" value="Unassembled WGS sequence"/>
</dbReference>
<organism evidence="4 5">
    <name type="scientific">Halalkalibacter suaedae</name>
    <dbReference type="NCBI Taxonomy" id="2822140"/>
    <lineage>
        <taxon>Bacteria</taxon>
        <taxon>Bacillati</taxon>
        <taxon>Bacillota</taxon>
        <taxon>Bacilli</taxon>
        <taxon>Bacillales</taxon>
        <taxon>Bacillaceae</taxon>
        <taxon>Halalkalibacter</taxon>
    </lineage>
</organism>
<evidence type="ECO:0000313" key="5">
    <source>
        <dbReference type="Proteomes" id="UP000678228"/>
    </source>
</evidence>
<keyword evidence="2" id="KW-0472">Membrane</keyword>
<evidence type="ECO:0000313" key="4">
    <source>
        <dbReference type="EMBL" id="MBP3951437.1"/>
    </source>
</evidence>
<dbReference type="EMBL" id="JAGKSQ010000003">
    <property type="protein sequence ID" value="MBP3951437.1"/>
    <property type="molecule type" value="Genomic_DNA"/>
</dbReference>
<dbReference type="InterPro" id="IPR047793">
    <property type="entry name" value="LiaF_C"/>
</dbReference>
<feature type="transmembrane region" description="Helical" evidence="2">
    <location>
        <begin position="48"/>
        <end position="64"/>
    </location>
</feature>
<feature type="domain" description="Cell wall-active antibiotics response LiaF-like C-terminal" evidence="3">
    <location>
        <begin position="135"/>
        <end position="244"/>
    </location>
</feature>
<feature type="compositionally biased region" description="Basic and acidic residues" evidence="1">
    <location>
        <begin position="97"/>
        <end position="117"/>
    </location>
</feature>
<sequence length="247" mass="27836">MRKQTLFGIILGIIGLNILFNSINLSVGSFVAPLIFFVLAMFFYQRKHTFLSLIFFIISASILFDMVLNLNFFSILISAVVIYFGVRLLKSSKNKEETIEERKQSRNDQLDQEEHQDYSTSFDNDTPIVRKSLIGEVNYSKSFELKDMTIWNGIGEVRIDLSRAIISEGETVIIAQGLIGEIHFFIPDDLAVSIQASTMVGEVALLHEKHGGINQQLSITTKGYKEAPRRVKLVLSMAIGEVKVRAL</sequence>
<protein>
    <submittedName>
        <fullName evidence="4">Cell wall-active antibiotics response protein</fullName>
    </submittedName>
</protein>
<feature type="transmembrane region" description="Helical" evidence="2">
    <location>
        <begin position="70"/>
        <end position="89"/>
    </location>
</feature>
<dbReference type="NCBIfam" id="NF040535">
    <property type="entry name" value="LiaF_C_term"/>
    <property type="match status" value="1"/>
</dbReference>
<dbReference type="PIRSF" id="PIRSF031509">
    <property type="entry name" value="Cell_wall_LiaF/YvqF"/>
    <property type="match status" value="1"/>
</dbReference>
<comment type="caution">
    <text evidence="4">The sequence shown here is derived from an EMBL/GenBank/DDBJ whole genome shotgun (WGS) entry which is preliminary data.</text>
</comment>
<evidence type="ECO:0000256" key="2">
    <source>
        <dbReference type="SAM" id="Phobius"/>
    </source>
</evidence>
<proteinExistence type="predicted"/>
<gene>
    <name evidence="4" type="ORF">J7W16_09840</name>
</gene>
<dbReference type="InterPro" id="IPR016975">
    <property type="entry name" value="Cell_wall_LiaF"/>
</dbReference>
<feature type="region of interest" description="Disordered" evidence="1">
    <location>
        <begin position="97"/>
        <end position="123"/>
    </location>
</feature>
<keyword evidence="2" id="KW-0812">Transmembrane</keyword>
<dbReference type="GO" id="GO:0016020">
    <property type="term" value="C:membrane"/>
    <property type="evidence" value="ECO:0007669"/>
    <property type="project" value="InterPro"/>
</dbReference>
<evidence type="ECO:0000256" key="1">
    <source>
        <dbReference type="SAM" id="MobiDB-lite"/>
    </source>
</evidence>
<keyword evidence="5" id="KW-1185">Reference proteome</keyword>
<dbReference type="AlphaFoldDB" id="A0A940WVM6"/>
<keyword evidence="2" id="KW-1133">Transmembrane helix</keyword>
<accession>A0A940WVM6</accession>
<name>A0A940WVM6_9BACI</name>
<dbReference type="InterPro" id="IPR024425">
    <property type="entry name" value="LiaF-like_C"/>
</dbReference>
<reference evidence="4" key="1">
    <citation type="submission" date="2021-03" db="EMBL/GenBank/DDBJ databases">
        <title>Bacillus suaedae sp. nov., isolated from Suaeda aralocaspica.</title>
        <authorList>
            <person name="Lei R.F.R."/>
        </authorList>
    </citation>
    <scope>NUCLEOTIDE SEQUENCE</scope>
    <source>
        <strain evidence="4">YZJH907-2</strain>
    </source>
</reference>
<dbReference type="RefSeq" id="WP_210597119.1">
    <property type="nucleotide sequence ID" value="NZ_JAGKSQ010000003.1"/>
</dbReference>
<dbReference type="Pfam" id="PF09922">
    <property type="entry name" value="LiaF-like_C"/>
    <property type="match status" value="1"/>
</dbReference>
<feature type="transmembrane region" description="Helical" evidence="2">
    <location>
        <begin position="6"/>
        <end position="39"/>
    </location>
</feature>
<evidence type="ECO:0000259" key="3">
    <source>
        <dbReference type="Pfam" id="PF09922"/>
    </source>
</evidence>